<keyword evidence="3 9" id="KW-0349">Heme</keyword>
<name>A0ABS1JRL6_9BURK</name>
<feature type="transmembrane region" description="Helical" evidence="10">
    <location>
        <begin position="626"/>
        <end position="643"/>
    </location>
</feature>
<keyword evidence="14" id="KW-1185">Reference proteome</keyword>
<feature type="domain" description="Cytochrome c" evidence="12">
    <location>
        <begin position="140"/>
        <end position="260"/>
    </location>
</feature>
<dbReference type="Pfam" id="PF03239">
    <property type="entry name" value="FTR1"/>
    <property type="match status" value="1"/>
</dbReference>
<evidence type="ECO:0000256" key="11">
    <source>
        <dbReference type="SAM" id="SignalP"/>
    </source>
</evidence>
<feature type="transmembrane region" description="Helical" evidence="10">
    <location>
        <begin position="398"/>
        <end position="420"/>
    </location>
</feature>
<gene>
    <name evidence="13" type="ORF">JI746_17395</name>
</gene>
<comment type="subcellular location">
    <subcellularLocation>
        <location evidence="1">Membrane</location>
        <topology evidence="1">Multi-pass membrane protein</topology>
    </subcellularLocation>
</comment>
<dbReference type="InterPro" id="IPR009056">
    <property type="entry name" value="Cyt_c-like_dom"/>
</dbReference>
<feature type="signal peptide" evidence="11">
    <location>
        <begin position="1"/>
        <end position="33"/>
    </location>
</feature>
<keyword evidence="6 10" id="KW-1133">Transmembrane helix</keyword>
<evidence type="ECO:0000313" key="13">
    <source>
        <dbReference type="EMBL" id="MBL0426892.1"/>
    </source>
</evidence>
<feature type="transmembrane region" description="Helical" evidence="10">
    <location>
        <begin position="575"/>
        <end position="598"/>
    </location>
</feature>
<evidence type="ECO:0000256" key="9">
    <source>
        <dbReference type="PROSITE-ProRule" id="PRU00433"/>
    </source>
</evidence>
<comment type="similarity">
    <text evidence="2">Belongs to the oxidase-dependent Fe transporter (OFeT) (TC 9.A.10.1) family.</text>
</comment>
<dbReference type="RefSeq" id="WP_201691284.1">
    <property type="nucleotide sequence ID" value="NZ_JAEQND010000009.1"/>
</dbReference>
<accession>A0ABS1JRL6</accession>
<reference evidence="13 14" key="1">
    <citation type="journal article" date="2017" name="Int. J. Syst. Evol. Microbiol.">
        <title>Ramlibacter alkalitolerans sp. nov., alkali-tolerant bacterium isolated from soil of ginseng.</title>
        <authorList>
            <person name="Lee D.H."/>
            <person name="Cha C.J."/>
        </authorList>
    </citation>
    <scope>NUCLEOTIDE SEQUENCE [LARGE SCALE GENOMIC DNA]</scope>
    <source>
        <strain evidence="13 14">KACC 19305</strain>
    </source>
</reference>
<feature type="chain" id="PRO_5046426511" evidence="11">
    <location>
        <begin position="34"/>
        <end position="653"/>
    </location>
</feature>
<dbReference type="Gene3D" id="1.10.760.10">
    <property type="entry name" value="Cytochrome c-like domain"/>
    <property type="match status" value="1"/>
</dbReference>
<keyword evidence="11" id="KW-0732">Signal</keyword>
<comment type="caution">
    <text evidence="13">The sequence shown here is derived from an EMBL/GenBank/DDBJ whole genome shotgun (WGS) entry which is preliminary data.</text>
</comment>
<evidence type="ECO:0000256" key="4">
    <source>
        <dbReference type="ARBA" id="ARBA00022692"/>
    </source>
</evidence>
<proteinExistence type="inferred from homology"/>
<dbReference type="InterPro" id="IPR004923">
    <property type="entry name" value="FTR1/Fip1/EfeU"/>
</dbReference>
<protein>
    <submittedName>
        <fullName evidence="13">Cytochrome c/FTR1 family iron permease</fullName>
    </submittedName>
</protein>
<feature type="transmembrane region" description="Helical" evidence="10">
    <location>
        <begin position="541"/>
        <end position="563"/>
    </location>
</feature>
<dbReference type="SUPFAM" id="SSF46626">
    <property type="entry name" value="Cytochrome c"/>
    <property type="match status" value="1"/>
</dbReference>
<organism evidence="13 14">
    <name type="scientific">Ramlibacter alkalitolerans</name>
    <dbReference type="NCBI Taxonomy" id="2039631"/>
    <lineage>
        <taxon>Bacteria</taxon>
        <taxon>Pseudomonadati</taxon>
        <taxon>Pseudomonadota</taxon>
        <taxon>Betaproteobacteria</taxon>
        <taxon>Burkholderiales</taxon>
        <taxon>Comamonadaceae</taxon>
        <taxon>Ramlibacter</taxon>
    </lineage>
</organism>
<evidence type="ECO:0000256" key="6">
    <source>
        <dbReference type="ARBA" id="ARBA00022989"/>
    </source>
</evidence>
<dbReference type="PROSITE" id="PS51007">
    <property type="entry name" value="CYTC"/>
    <property type="match status" value="1"/>
</dbReference>
<feature type="transmembrane region" description="Helical" evidence="10">
    <location>
        <begin position="503"/>
        <end position="521"/>
    </location>
</feature>
<sequence length="653" mass="69803">MNPSHSAPPLLAACLRLLAALLLACILSPAVHAQASEEQAQTVIHMLDYVSVDYPQAVKDGKVADESEYQEQREFVARSLALLAQLPAKPEQPALLAKGRELLARVDAKAAGPEVAAQARTVMADLVRIYKLTTAPRQAPDLRRAQAIFQAQCTACHGAEGRGDGPAAKGMEPAPSNFHDAARMEQRSLYGLYNTITLGVAGTPMRAFTELPEADRWALAFLAGTLRTPQEALRQGEALWREGKGKEQLGTLRALVTQAPRDVRQQGGPALDTVRAWLTAHPEALQAARPAPLDFTRAKLRESLAAYQRGDAAGARQLAISAYLEGFELIEASLDNIDAPLRTETEREMMALRSAIDTGQPAAAVAAQVDRIESLLARAGERLSGDALSTEAAFVSSLLILLREGLEAILVLAAIIAFVVKTGRRDALPYIHAGWIGAVLLGLATWVVASYLWEITGANRELTEGISALLAAAMLLYVGFWLHKRSYAQAWQAFIREHVTAALGKQTLWAMAGISFLAVYRELFEIVLFYQTLWAQAGPEGHAPVLAGIAAAMALLGALAWVILKYSARLPIGPFFTVTSALLVVMAVVFVGNGVAALQEAGILQSTPAAFVSVPILGIHPNAQGLAAQALVLVLIAVTVLASRRGGVRSQAH</sequence>
<evidence type="ECO:0000256" key="5">
    <source>
        <dbReference type="ARBA" id="ARBA00022723"/>
    </source>
</evidence>
<evidence type="ECO:0000259" key="12">
    <source>
        <dbReference type="PROSITE" id="PS51007"/>
    </source>
</evidence>
<keyword evidence="7 9" id="KW-0408">Iron</keyword>
<evidence type="ECO:0000313" key="14">
    <source>
        <dbReference type="Proteomes" id="UP000622707"/>
    </source>
</evidence>
<dbReference type="PANTHER" id="PTHR31632:SF2">
    <property type="entry name" value="PLASMA MEMBRANE IRON PERMEASE"/>
    <property type="match status" value="1"/>
</dbReference>
<feature type="transmembrane region" description="Helical" evidence="10">
    <location>
        <begin position="465"/>
        <end position="482"/>
    </location>
</feature>
<evidence type="ECO:0000256" key="3">
    <source>
        <dbReference type="ARBA" id="ARBA00022617"/>
    </source>
</evidence>
<dbReference type="EMBL" id="JAEQND010000009">
    <property type="protein sequence ID" value="MBL0426892.1"/>
    <property type="molecule type" value="Genomic_DNA"/>
</dbReference>
<dbReference type="PANTHER" id="PTHR31632">
    <property type="entry name" value="IRON TRANSPORTER FTH1"/>
    <property type="match status" value="1"/>
</dbReference>
<keyword evidence="4 10" id="KW-0812">Transmembrane</keyword>
<evidence type="ECO:0000256" key="7">
    <source>
        <dbReference type="ARBA" id="ARBA00023004"/>
    </source>
</evidence>
<dbReference type="Pfam" id="PF00034">
    <property type="entry name" value="Cytochrom_C"/>
    <property type="match status" value="1"/>
</dbReference>
<dbReference type="InterPro" id="IPR036909">
    <property type="entry name" value="Cyt_c-like_dom_sf"/>
</dbReference>
<evidence type="ECO:0000256" key="8">
    <source>
        <dbReference type="ARBA" id="ARBA00023136"/>
    </source>
</evidence>
<feature type="transmembrane region" description="Helical" evidence="10">
    <location>
        <begin position="432"/>
        <end position="453"/>
    </location>
</feature>
<keyword evidence="5 9" id="KW-0479">Metal-binding</keyword>
<dbReference type="Proteomes" id="UP000622707">
    <property type="component" value="Unassembled WGS sequence"/>
</dbReference>
<evidence type="ECO:0000256" key="10">
    <source>
        <dbReference type="SAM" id="Phobius"/>
    </source>
</evidence>
<evidence type="ECO:0000256" key="2">
    <source>
        <dbReference type="ARBA" id="ARBA00008333"/>
    </source>
</evidence>
<keyword evidence="8 10" id="KW-0472">Membrane</keyword>
<evidence type="ECO:0000256" key="1">
    <source>
        <dbReference type="ARBA" id="ARBA00004141"/>
    </source>
</evidence>